<dbReference type="AlphaFoldDB" id="A0A4D6XBU2"/>
<accession>A0A4D6XBU2</accession>
<name>A0A4D6XBU2_PSEPU</name>
<dbReference type="SMART" id="SM00271">
    <property type="entry name" value="DnaJ"/>
    <property type="match status" value="1"/>
</dbReference>
<feature type="transmembrane region" description="Helical" evidence="2">
    <location>
        <begin position="275"/>
        <end position="294"/>
    </location>
</feature>
<keyword evidence="1" id="KW-0143">Chaperone</keyword>
<feature type="transmembrane region" description="Helical" evidence="2">
    <location>
        <begin position="325"/>
        <end position="344"/>
    </location>
</feature>
<feature type="transmembrane region" description="Helical" evidence="2">
    <location>
        <begin position="380"/>
        <end position="401"/>
    </location>
</feature>
<keyword evidence="2" id="KW-1133">Transmembrane helix</keyword>
<reference evidence="5" key="1">
    <citation type="submission" date="2019-04" db="EMBL/GenBank/DDBJ databases">
        <title>Genome sequence of Pseudomonas putida 1290, an auxin catabolizing strain.</title>
        <authorList>
            <person name="Laird T.S."/>
            <person name="Leveau J.H.J."/>
        </authorList>
    </citation>
    <scope>NUCLEOTIDE SEQUENCE [LARGE SCALE GENOMIC DNA]</scope>
    <source>
        <strain evidence="5">1290</strain>
    </source>
</reference>
<evidence type="ECO:0000313" key="5">
    <source>
        <dbReference type="Proteomes" id="UP000298551"/>
    </source>
</evidence>
<dbReference type="RefSeq" id="WP_136915342.1">
    <property type="nucleotide sequence ID" value="NZ_CP039371.1"/>
</dbReference>
<evidence type="ECO:0000256" key="1">
    <source>
        <dbReference type="ARBA" id="ARBA00023186"/>
    </source>
</evidence>
<sequence length="454" mass="51928">MSHWQLLELRPDADERSIKRAYARLLKSHRPDDDPQAFQRLREAYEASLDEARWRAQLDDEDTEQLIEPALAASEPALEHAAPQVDIPIAAIPPEPSLEQMQAWLAEGKERQVMDALRHWLASDWLLPFERRDQFEQSVLDLLESAEHWSAAFFEGVCQTMGWDEAKGNLPCEYWRWDRFIRHCELHAMEEGVRNDLARNDDDKALGQPAALLLKPLSDGRRRALADGFTGHDWQRFTQLAETIEYQHPELPERLGVTPLDNWRDWLPAATYRPVFVFLWLALSLVILPSLIGYSKAKGDLAAMLVIPLFVPGVLFLGLRAYRLWSMLAVPMASLDVVLSRWLLPRRVYRQGAGLLLLRHILPSLAPAALAYAWAGDVLWLRWVGSTVVFLGTLYFTNGVLRGGKLSIWDRAARAVKARFARLPWHLLRRQGVLICLAAIAMGFWVYLRSRPGL</sequence>
<dbReference type="EMBL" id="CP039371">
    <property type="protein sequence ID" value="QCI13197.1"/>
    <property type="molecule type" value="Genomic_DNA"/>
</dbReference>
<proteinExistence type="predicted"/>
<keyword evidence="2" id="KW-0812">Transmembrane</keyword>
<feature type="transmembrane region" description="Helical" evidence="2">
    <location>
        <begin position="301"/>
        <end position="319"/>
    </location>
</feature>
<feature type="domain" description="J" evidence="3">
    <location>
        <begin position="2"/>
        <end position="62"/>
    </location>
</feature>
<evidence type="ECO:0000259" key="3">
    <source>
        <dbReference type="PROSITE" id="PS50076"/>
    </source>
</evidence>
<dbReference type="Gene3D" id="1.10.287.110">
    <property type="entry name" value="DnaJ domain"/>
    <property type="match status" value="1"/>
</dbReference>
<dbReference type="SUPFAM" id="SSF46565">
    <property type="entry name" value="Chaperone J-domain"/>
    <property type="match status" value="1"/>
</dbReference>
<dbReference type="PROSITE" id="PS50076">
    <property type="entry name" value="DNAJ_2"/>
    <property type="match status" value="1"/>
</dbReference>
<dbReference type="InterPro" id="IPR001623">
    <property type="entry name" value="DnaJ_domain"/>
</dbReference>
<feature type="transmembrane region" description="Helical" evidence="2">
    <location>
        <begin position="356"/>
        <end position="374"/>
    </location>
</feature>
<feature type="transmembrane region" description="Helical" evidence="2">
    <location>
        <begin position="427"/>
        <end position="448"/>
    </location>
</feature>
<dbReference type="OrthoDB" id="5524449at2"/>
<gene>
    <name evidence="4" type="ORF">E6B08_18265</name>
</gene>
<evidence type="ECO:0000256" key="2">
    <source>
        <dbReference type="SAM" id="Phobius"/>
    </source>
</evidence>
<dbReference type="Pfam" id="PF00226">
    <property type="entry name" value="DnaJ"/>
    <property type="match status" value="1"/>
</dbReference>
<protein>
    <submittedName>
        <fullName evidence="4">J domain-containing protein</fullName>
    </submittedName>
</protein>
<dbReference type="Proteomes" id="UP000298551">
    <property type="component" value="Chromosome"/>
</dbReference>
<organism evidence="4 5">
    <name type="scientific">Pseudomonas putida</name>
    <name type="common">Arthrobacter siderocapsulatus</name>
    <dbReference type="NCBI Taxonomy" id="303"/>
    <lineage>
        <taxon>Bacteria</taxon>
        <taxon>Pseudomonadati</taxon>
        <taxon>Pseudomonadota</taxon>
        <taxon>Gammaproteobacteria</taxon>
        <taxon>Pseudomonadales</taxon>
        <taxon>Pseudomonadaceae</taxon>
        <taxon>Pseudomonas</taxon>
    </lineage>
</organism>
<evidence type="ECO:0000313" key="4">
    <source>
        <dbReference type="EMBL" id="QCI13197.1"/>
    </source>
</evidence>
<dbReference type="InterPro" id="IPR036869">
    <property type="entry name" value="J_dom_sf"/>
</dbReference>
<keyword evidence="2" id="KW-0472">Membrane</keyword>